<evidence type="ECO:0000313" key="6">
    <source>
        <dbReference type="Proteomes" id="UP000533953"/>
    </source>
</evidence>
<protein>
    <submittedName>
        <fullName evidence="3">Uncharacterized protein</fullName>
    </submittedName>
</protein>
<evidence type="ECO:0000313" key="5">
    <source>
        <dbReference type="EMBL" id="MBC2178243.1"/>
    </source>
</evidence>
<gene>
    <name evidence="4" type="ORF">HCB27_16500</name>
    <name evidence="5" type="ORF">HCB27_16565</name>
    <name evidence="2" type="ORF">HCI99_04160</name>
    <name evidence="3" type="ORF">HCI99_04475</name>
</gene>
<evidence type="ECO:0000313" key="3">
    <source>
        <dbReference type="EMBL" id="MBC1491072.1"/>
    </source>
</evidence>
<dbReference type="EMBL" id="JAASTX010000004">
    <property type="protein sequence ID" value="MBC1491072.1"/>
    <property type="molecule type" value="Genomic_DNA"/>
</dbReference>
<evidence type="ECO:0000256" key="1">
    <source>
        <dbReference type="SAM" id="MobiDB-lite"/>
    </source>
</evidence>
<organism evidence="3 6">
    <name type="scientific">Listeria booriae</name>
    <dbReference type="NCBI Taxonomy" id="1552123"/>
    <lineage>
        <taxon>Bacteria</taxon>
        <taxon>Bacillati</taxon>
        <taxon>Bacillota</taxon>
        <taxon>Bacilli</taxon>
        <taxon>Bacillales</taxon>
        <taxon>Listeriaceae</taxon>
        <taxon>Listeria</taxon>
    </lineage>
</organism>
<feature type="compositionally biased region" description="Basic and acidic residues" evidence="1">
    <location>
        <begin position="169"/>
        <end position="181"/>
    </location>
</feature>
<dbReference type="EMBL" id="JAARYD010000011">
    <property type="protein sequence ID" value="MBC2178230.1"/>
    <property type="molecule type" value="Genomic_DNA"/>
</dbReference>
<sequence>MKNQKFVYQGKIYTTYYQLEKVMGINRRTIQYRHEKLGLALDELIHYEPEPKINRFGDKRFIPQKKKETPIFADYEAIIHYPKVPEWQVISNDQEKTEASKASYREWLEEAPEVLVLREKIIYQKDLEKMLEEEKGKYFFASTYHEEAKQKIETALALIENILEKRDGKLSSVENKTENEGKLNGVSSKI</sequence>
<comment type="caution">
    <text evidence="3">The sequence shown here is derived from an EMBL/GenBank/DDBJ whole genome shotgun (WGS) entry which is preliminary data.</text>
</comment>
<dbReference type="Proteomes" id="UP000541735">
    <property type="component" value="Unassembled WGS sequence"/>
</dbReference>
<name>A0A7X1CB68_9LIST</name>
<evidence type="ECO:0000313" key="7">
    <source>
        <dbReference type="Proteomes" id="UP000541735"/>
    </source>
</evidence>
<dbReference type="RefSeq" id="WP_185416943.1">
    <property type="nucleotide sequence ID" value="NZ_JAARYD010000011.1"/>
</dbReference>
<accession>A0A7X1CB68</accession>
<dbReference type="Proteomes" id="UP000533953">
    <property type="component" value="Unassembled WGS sequence"/>
</dbReference>
<dbReference type="EMBL" id="JAASTX010000004">
    <property type="protein sequence ID" value="MBC1491013.1"/>
    <property type="molecule type" value="Genomic_DNA"/>
</dbReference>
<proteinExistence type="predicted"/>
<dbReference type="EMBL" id="JAARYD010000012">
    <property type="protein sequence ID" value="MBC2178243.1"/>
    <property type="molecule type" value="Genomic_DNA"/>
</dbReference>
<feature type="region of interest" description="Disordered" evidence="1">
    <location>
        <begin position="169"/>
        <end position="190"/>
    </location>
</feature>
<dbReference type="AlphaFoldDB" id="A0A7X1CB68"/>
<evidence type="ECO:0000313" key="2">
    <source>
        <dbReference type="EMBL" id="MBC1491013.1"/>
    </source>
</evidence>
<reference evidence="6 7" key="1">
    <citation type="submission" date="2020-03" db="EMBL/GenBank/DDBJ databases">
        <title>Soil Listeria distribution.</title>
        <authorList>
            <person name="Liao J."/>
            <person name="Wiedmann M."/>
        </authorList>
    </citation>
    <scope>NUCLEOTIDE SEQUENCE [LARGE SCALE GENOMIC DNA]</scope>
    <source>
        <strain evidence="4 7">FSL L7-0259</strain>
        <strain evidence="3 6">FSL L7-1547</strain>
    </source>
</reference>
<evidence type="ECO:0000313" key="4">
    <source>
        <dbReference type="EMBL" id="MBC2178230.1"/>
    </source>
</evidence>